<evidence type="ECO:0000313" key="2">
    <source>
        <dbReference type="Proteomes" id="UP001152658"/>
    </source>
</evidence>
<dbReference type="EMBL" id="CALYLK010000136">
    <property type="protein sequence ID" value="CAH8238404.1"/>
    <property type="molecule type" value="Genomic_DNA"/>
</dbReference>
<reference evidence="1" key="1">
    <citation type="submission" date="2022-06" db="EMBL/GenBank/DDBJ databases">
        <authorList>
            <person name="Goudenege D."/>
            <person name="Le Roux F."/>
        </authorList>
    </citation>
    <scope>NUCLEOTIDE SEQUENCE</scope>
    <source>
        <strain evidence="1">12-063</strain>
    </source>
</reference>
<comment type="caution">
    <text evidence="1">The sequence shown here is derived from an EMBL/GenBank/DDBJ whole genome shotgun (WGS) entry which is preliminary data.</text>
</comment>
<protein>
    <submittedName>
        <fullName evidence="1">Uncharacterized protein</fullName>
    </submittedName>
</protein>
<accession>A0ABM9FTH2</accession>
<gene>
    <name evidence="1" type="ORF">VAE063_950663</name>
</gene>
<keyword evidence="2" id="KW-1185">Reference proteome</keyword>
<evidence type="ECO:0000313" key="1">
    <source>
        <dbReference type="EMBL" id="CAH8238404.1"/>
    </source>
</evidence>
<dbReference type="Proteomes" id="UP001152658">
    <property type="component" value="Unassembled WGS sequence"/>
</dbReference>
<proteinExistence type="predicted"/>
<name>A0ABM9FTH2_9VIBR</name>
<organism evidence="1 2">
    <name type="scientific">Vibrio aestuarianus</name>
    <dbReference type="NCBI Taxonomy" id="28171"/>
    <lineage>
        <taxon>Bacteria</taxon>
        <taxon>Pseudomonadati</taxon>
        <taxon>Pseudomonadota</taxon>
        <taxon>Gammaproteobacteria</taxon>
        <taxon>Vibrionales</taxon>
        <taxon>Vibrionaceae</taxon>
        <taxon>Vibrio</taxon>
    </lineage>
</organism>
<sequence>MTHYVFVHTVRVSDDITMPKAIKRSDAIRICDHIKGTDF</sequence>